<proteinExistence type="predicted"/>
<dbReference type="EMBL" id="OV725082">
    <property type="protein sequence ID" value="CAH1404627.1"/>
    <property type="molecule type" value="Genomic_DNA"/>
</dbReference>
<protein>
    <submittedName>
        <fullName evidence="2">Uncharacterized protein</fullName>
    </submittedName>
</protein>
<gene>
    <name evidence="2" type="ORF">NEZAVI_LOCUS13000</name>
</gene>
<evidence type="ECO:0000256" key="1">
    <source>
        <dbReference type="SAM" id="MobiDB-lite"/>
    </source>
</evidence>
<feature type="region of interest" description="Disordered" evidence="1">
    <location>
        <begin position="1"/>
        <end position="34"/>
    </location>
</feature>
<name>A0A9P0HN35_NEZVI</name>
<dbReference type="Proteomes" id="UP001152798">
    <property type="component" value="Chromosome 6"/>
</dbReference>
<dbReference type="AlphaFoldDB" id="A0A9P0HN35"/>
<reference evidence="2" key="1">
    <citation type="submission" date="2022-01" db="EMBL/GenBank/DDBJ databases">
        <authorList>
            <person name="King R."/>
        </authorList>
    </citation>
    <scope>NUCLEOTIDE SEQUENCE</scope>
</reference>
<dbReference type="OrthoDB" id="10497770at2759"/>
<sequence>MAQCPLGTDPPVPHENGCPRTLQIGPHLPTPFENTTADVNREINEGLHHLPYTDTRGRLPKTQNSGVIKSCVNPLQTDSQPYKTDCPVPLPVPDACSPIRSSWEGLISEIWDHMLCDKQ</sequence>
<evidence type="ECO:0000313" key="3">
    <source>
        <dbReference type="Proteomes" id="UP001152798"/>
    </source>
</evidence>
<accession>A0A9P0HN35</accession>
<keyword evidence="3" id="KW-1185">Reference proteome</keyword>
<organism evidence="2 3">
    <name type="scientific">Nezara viridula</name>
    <name type="common">Southern green stink bug</name>
    <name type="synonym">Cimex viridulus</name>
    <dbReference type="NCBI Taxonomy" id="85310"/>
    <lineage>
        <taxon>Eukaryota</taxon>
        <taxon>Metazoa</taxon>
        <taxon>Ecdysozoa</taxon>
        <taxon>Arthropoda</taxon>
        <taxon>Hexapoda</taxon>
        <taxon>Insecta</taxon>
        <taxon>Pterygota</taxon>
        <taxon>Neoptera</taxon>
        <taxon>Paraneoptera</taxon>
        <taxon>Hemiptera</taxon>
        <taxon>Heteroptera</taxon>
        <taxon>Panheteroptera</taxon>
        <taxon>Pentatomomorpha</taxon>
        <taxon>Pentatomoidea</taxon>
        <taxon>Pentatomidae</taxon>
        <taxon>Pentatominae</taxon>
        <taxon>Nezara</taxon>
    </lineage>
</organism>
<evidence type="ECO:0000313" key="2">
    <source>
        <dbReference type="EMBL" id="CAH1404627.1"/>
    </source>
</evidence>